<dbReference type="InterPro" id="IPR027417">
    <property type="entry name" value="P-loop_NTPase"/>
</dbReference>
<dbReference type="Proteomes" id="UP000829196">
    <property type="component" value="Unassembled WGS sequence"/>
</dbReference>
<evidence type="ECO:0000313" key="3">
    <source>
        <dbReference type="Proteomes" id="UP000829196"/>
    </source>
</evidence>
<name>A0A8T3BKA2_DENNO</name>
<dbReference type="Pfam" id="PF00931">
    <property type="entry name" value="NB-ARC"/>
    <property type="match status" value="1"/>
</dbReference>
<dbReference type="SMR" id="A0A8T3BKA2"/>
<feature type="domain" description="NB-ARC" evidence="1">
    <location>
        <begin position="2"/>
        <end position="68"/>
    </location>
</feature>
<evidence type="ECO:0000313" key="2">
    <source>
        <dbReference type="EMBL" id="KAI0513742.1"/>
    </source>
</evidence>
<keyword evidence="3" id="KW-1185">Reference proteome</keyword>
<reference evidence="2" key="1">
    <citation type="journal article" date="2022" name="Front. Genet.">
        <title>Chromosome-Scale Assembly of the Dendrobium nobile Genome Provides Insights Into the Molecular Mechanism of the Biosynthesis of the Medicinal Active Ingredient of Dendrobium.</title>
        <authorList>
            <person name="Xu Q."/>
            <person name="Niu S.-C."/>
            <person name="Li K.-L."/>
            <person name="Zheng P.-J."/>
            <person name="Zhang X.-J."/>
            <person name="Jia Y."/>
            <person name="Liu Y."/>
            <person name="Niu Y.-X."/>
            <person name="Yu L.-H."/>
            <person name="Chen D.-F."/>
            <person name="Zhang G.-Q."/>
        </authorList>
    </citation>
    <scope>NUCLEOTIDE SEQUENCE</scope>
    <source>
        <tissue evidence="2">Leaf</tissue>
    </source>
</reference>
<dbReference type="AlphaFoldDB" id="A0A8T3BKA2"/>
<protein>
    <recommendedName>
        <fullName evidence="1">NB-ARC domain-containing protein</fullName>
    </recommendedName>
</protein>
<dbReference type="EMBL" id="JAGYWB010000008">
    <property type="protein sequence ID" value="KAI0513742.1"/>
    <property type="molecule type" value="Genomic_DNA"/>
</dbReference>
<dbReference type="SUPFAM" id="SSF52540">
    <property type="entry name" value="P-loop containing nucleoside triphosphate hydrolases"/>
    <property type="match status" value="1"/>
</dbReference>
<evidence type="ECO:0000259" key="1">
    <source>
        <dbReference type="Pfam" id="PF00931"/>
    </source>
</evidence>
<dbReference type="OrthoDB" id="784235at2759"/>
<dbReference type="InterPro" id="IPR002182">
    <property type="entry name" value="NB-ARC"/>
</dbReference>
<dbReference type="GO" id="GO:0043531">
    <property type="term" value="F:ADP binding"/>
    <property type="evidence" value="ECO:0007669"/>
    <property type="project" value="InterPro"/>
</dbReference>
<gene>
    <name evidence="2" type="ORF">KFK09_009772</name>
</gene>
<organism evidence="2 3">
    <name type="scientific">Dendrobium nobile</name>
    <name type="common">Orchid</name>
    <dbReference type="NCBI Taxonomy" id="94219"/>
    <lineage>
        <taxon>Eukaryota</taxon>
        <taxon>Viridiplantae</taxon>
        <taxon>Streptophyta</taxon>
        <taxon>Embryophyta</taxon>
        <taxon>Tracheophyta</taxon>
        <taxon>Spermatophyta</taxon>
        <taxon>Magnoliopsida</taxon>
        <taxon>Liliopsida</taxon>
        <taxon>Asparagales</taxon>
        <taxon>Orchidaceae</taxon>
        <taxon>Epidendroideae</taxon>
        <taxon>Malaxideae</taxon>
        <taxon>Dendrobiinae</taxon>
        <taxon>Dendrobium</taxon>
    </lineage>
</organism>
<proteinExistence type="predicted"/>
<accession>A0A8T3BKA2</accession>
<comment type="caution">
    <text evidence="2">The sequence shown here is derived from an EMBL/GenBank/DDBJ whole genome shotgun (WGS) entry which is preliminary data.</text>
</comment>
<dbReference type="Gene3D" id="3.40.50.300">
    <property type="entry name" value="P-loop containing nucleotide triphosphate hydrolases"/>
    <property type="match status" value="1"/>
</dbReference>
<sequence>MTKEFNSKMWVCVSKNFDVKKVIADMLEYLKKERPCFETLGALQGGLKEEVMSKQFLLMLDDIWEEEDEEK</sequence>